<sequence length="57" mass="6780">MIPTFTVPTIFWEDKRGSSILMQAQLKNELRLKKLLNFYNNQYNVQSSSDLLWQMQA</sequence>
<proteinExistence type="predicted"/>
<name>A0A9D3ZN62_9ROSI</name>
<dbReference type="AlphaFoldDB" id="A0A9D3ZN62"/>
<evidence type="ECO:0000313" key="1">
    <source>
        <dbReference type="EMBL" id="KAH1055191.1"/>
    </source>
</evidence>
<protein>
    <submittedName>
        <fullName evidence="1">Uncharacterized protein</fullName>
    </submittedName>
</protein>
<accession>A0A9D3ZN62</accession>
<organism evidence="1 2">
    <name type="scientific">Gossypium stocksii</name>
    <dbReference type="NCBI Taxonomy" id="47602"/>
    <lineage>
        <taxon>Eukaryota</taxon>
        <taxon>Viridiplantae</taxon>
        <taxon>Streptophyta</taxon>
        <taxon>Embryophyta</taxon>
        <taxon>Tracheophyta</taxon>
        <taxon>Spermatophyta</taxon>
        <taxon>Magnoliopsida</taxon>
        <taxon>eudicotyledons</taxon>
        <taxon>Gunneridae</taxon>
        <taxon>Pentapetalae</taxon>
        <taxon>rosids</taxon>
        <taxon>malvids</taxon>
        <taxon>Malvales</taxon>
        <taxon>Malvaceae</taxon>
        <taxon>Malvoideae</taxon>
        <taxon>Gossypium</taxon>
    </lineage>
</organism>
<dbReference type="Proteomes" id="UP000828251">
    <property type="component" value="Unassembled WGS sequence"/>
</dbReference>
<evidence type="ECO:0000313" key="2">
    <source>
        <dbReference type="Proteomes" id="UP000828251"/>
    </source>
</evidence>
<gene>
    <name evidence="1" type="ORF">J1N35_033256</name>
</gene>
<reference evidence="1 2" key="1">
    <citation type="journal article" date="2021" name="Plant Biotechnol. J.">
        <title>Multi-omics assisted identification of the key and species-specific regulatory components of drought-tolerant mechanisms in Gossypium stocksii.</title>
        <authorList>
            <person name="Yu D."/>
            <person name="Ke L."/>
            <person name="Zhang D."/>
            <person name="Wu Y."/>
            <person name="Sun Y."/>
            <person name="Mei J."/>
            <person name="Sun J."/>
            <person name="Sun Y."/>
        </authorList>
    </citation>
    <scope>NUCLEOTIDE SEQUENCE [LARGE SCALE GENOMIC DNA]</scope>
    <source>
        <strain evidence="2">cv. E1</strain>
        <tissue evidence="1">Leaf</tissue>
    </source>
</reference>
<keyword evidence="2" id="KW-1185">Reference proteome</keyword>
<dbReference type="EMBL" id="JAIQCV010000010">
    <property type="protein sequence ID" value="KAH1055191.1"/>
    <property type="molecule type" value="Genomic_DNA"/>
</dbReference>
<comment type="caution">
    <text evidence="1">The sequence shown here is derived from an EMBL/GenBank/DDBJ whole genome shotgun (WGS) entry which is preliminary data.</text>
</comment>